<dbReference type="CDD" id="cd02440">
    <property type="entry name" value="AdoMet_MTases"/>
    <property type="match status" value="1"/>
</dbReference>
<dbReference type="GO" id="GO:0032259">
    <property type="term" value="P:methylation"/>
    <property type="evidence" value="ECO:0007669"/>
    <property type="project" value="UniProtKB-KW"/>
</dbReference>
<dbReference type="EMBL" id="SLXQ01000005">
    <property type="protein sequence ID" value="TCP53027.1"/>
    <property type="molecule type" value="Genomic_DNA"/>
</dbReference>
<keyword evidence="2" id="KW-1185">Reference proteome</keyword>
<organism evidence="1 2">
    <name type="scientific">Tamaricihabitans halophyticus</name>
    <dbReference type="NCBI Taxonomy" id="1262583"/>
    <lineage>
        <taxon>Bacteria</taxon>
        <taxon>Bacillati</taxon>
        <taxon>Actinomycetota</taxon>
        <taxon>Actinomycetes</taxon>
        <taxon>Pseudonocardiales</taxon>
        <taxon>Pseudonocardiaceae</taxon>
        <taxon>Tamaricihabitans</taxon>
    </lineage>
</organism>
<dbReference type="SUPFAM" id="SSF53335">
    <property type="entry name" value="S-adenosyl-L-methionine-dependent methyltransferases"/>
    <property type="match status" value="1"/>
</dbReference>
<dbReference type="Gene3D" id="3.40.50.150">
    <property type="entry name" value="Vaccinia Virus protein VP39"/>
    <property type="match status" value="1"/>
</dbReference>
<protein>
    <submittedName>
        <fullName evidence="1">Methyltransferase family protein</fullName>
    </submittedName>
</protein>
<evidence type="ECO:0000313" key="1">
    <source>
        <dbReference type="EMBL" id="TCP53027.1"/>
    </source>
</evidence>
<keyword evidence="1" id="KW-0489">Methyltransferase</keyword>
<dbReference type="AlphaFoldDB" id="A0A4R2QTJ7"/>
<dbReference type="InterPro" id="IPR029063">
    <property type="entry name" value="SAM-dependent_MTases_sf"/>
</dbReference>
<keyword evidence="1" id="KW-0808">Transferase</keyword>
<comment type="caution">
    <text evidence="1">The sequence shown here is derived from an EMBL/GenBank/DDBJ whole genome shotgun (WGS) entry which is preliminary data.</text>
</comment>
<proteinExistence type="predicted"/>
<dbReference type="GO" id="GO:0008168">
    <property type="term" value="F:methyltransferase activity"/>
    <property type="evidence" value="ECO:0007669"/>
    <property type="project" value="UniProtKB-KW"/>
</dbReference>
<dbReference type="Pfam" id="PF13489">
    <property type="entry name" value="Methyltransf_23"/>
    <property type="match status" value="1"/>
</dbReference>
<evidence type="ECO:0000313" key="2">
    <source>
        <dbReference type="Proteomes" id="UP000294911"/>
    </source>
</evidence>
<dbReference type="Proteomes" id="UP000294911">
    <property type="component" value="Unassembled WGS sequence"/>
</dbReference>
<reference evidence="1 2" key="1">
    <citation type="submission" date="2019-03" db="EMBL/GenBank/DDBJ databases">
        <title>Genomic Encyclopedia of Type Strains, Phase IV (KMG-IV): sequencing the most valuable type-strain genomes for metagenomic binning, comparative biology and taxonomic classification.</title>
        <authorList>
            <person name="Goeker M."/>
        </authorList>
    </citation>
    <scope>NUCLEOTIDE SEQUENCE [LARGE SCALE GENOMIC DNA]</scope>
    <source>
        <strain evidence="1 2">DSM 45765</strain>
    </source>
</reference>
<accession>A0A4R2QTJ7</accession>
<name>A0A4R2QTJ7_9PSEU</name>
<sequence length="217" mass="22877">MTTVDTVNEEPDAFAPGLRGSRCWLELATGERIAMPVRRWRAGHGAGDELLLNACAGPTIDLGCGPGRFLVKLASRGIPALGIDRSPIAVELASHRGLPVLRRNVFDRLPGEGRWAHVLLADGNIGIGGDPVRLLRRVAALLAPGGTALVELGSPGTGSQRALARVITETSRGQWFPWAMLGAESIHAVATGAALRVNRISHRAGRWTAELGNQGVG</sequence>
<gene>
    <name evidence="1" type="ORF">EV191_10589</name>
</gene>